<evidence type="ECO:0000313" key="1">
    <source>
        <dbReference type="EMBL" id="OLP53731.1"/>
    </source>
</evidence>
<dbReference type="STRING" id="1672749.BJF92_06215"/>
<dbReference type="AlphaFoldDB" id="A0A1Q9AFN3"/>
<dbReference type="OrthoDB" id="9799894at2"/>
<accession>A0A1Q9AFN3</accession>
<comment type="caution">
    <text evidence="1">The sequence shown here is derived from an EMBL/GenBank/DDBJ whole genome shotgun (WGS) entry which is preliminary data.</text>
</comment>
<dbReference type="Pfam" id="PF06676">
    <property type="entry name" value="DUF1178"/>
    <property type="match status" value="1"/>
</dbReference>
<dbReference type="InterPro" id="IPR009562">
    <property type="entry name" value="DUF1178"/>
</dbReference>
<dbReference type="RefSeq" id="WP_075636376.1">
    <property type="nucleotide sequence ID" value="NZ_MKIO01000039.1"/>
</dbReference>
<proteinExistence type="predicted"/>
<evidence type="ECO:0008006" key="3">
    <source>
        <dbReference type="Google" id="ProtNLM"/>
    </source>
</evidence>
<dbReference type="PIRSF" id="PIRSF032131">
    <property type="entry name" value="UCP032131"/>
    <property type="match status" value="1"/>
</dbReference>
<sequence>MIRFSLSCDQAHDFDAWFSSGADFDRQAEAGFVSCPHCGSSAVSKRLMAPSVATARSREAHQQLAMDVQRGEVIAKLRDMVKTIKENAEDVGERFPEEARKIHYGEADQRGLIGKASPEEARALIDEGIEIAPLPVLPDDVN</sequence>
<protein>
    <recommendedName>
        <fullName evidence="3">DUF1178 family protein</fullName>
    </recommendedName>
</protein>
<evidence type="ECO:0000313" key="2">
    <source>
        <dbReference type="Proteomes" id="UP000186143"/>
    </source>
</evidence>
<dbReference type="Proteomes" id="UP000186143">
    <property type="component" value="Unassembled WGS sequence"/>
</dbReference>
<name>A0A1Q9AFN3_9HYPH</name>
<gene>
    <name evidence="1" type="ORF">BJF92_06215</name>
</gene>
<dbReference type="EMBL" id="MKIO01000039">
    <property type="protein sequence ID" value="OLP53731.1"/>
    <property type="molecule type" value="Genomic_DNA"/>
</dbReference>
<organism evidence="1 2">
    <name type="scientific">Xaviernesmea rhizosphaerae</name>
    <dbReference type="NCBI Taxonomy" id="1672749"/>
    <lineage>
        <taxon>Bacteria</taxon>
        <taxon>Pseudomonadati</taxon>
        <taxon>Pseudomonadota</taxon>
        <taxon>Alphaproteobacteria</taxon>
        <taxon>Hyphomicrobiales</taxon>
        <taxon>Rhizobiaceae</taxon>
        <taxon>Rhizobium/Agrobacterium group</taxon>
        <taxon>Xaviernesmea</taxon>
    </lineage>
</organism>
<reference evidence="1 2" key="1">
    <citation type="submission" date="2016-09" db="EMBL/GenBank/DDBJ databases">
        <title>Rhizobium sp. nov., a novel species isolated from the rice rhizosphere.</title>
        <authorList>
            <person name="Zhao J."/>
            <person name="Zhang X."/>
        </authorList>
    </citation>
    <scope>NUCLEOTIDE SEQUENCE [LARGE SCALE GENOMIC DNA]</scope>
    <source>
        <strain evidence="1 2">MH17</strain>
    </source>
</reference>